<comment type="caution">
    <text evidence="1">The sequence shown here is derived from an EMBL/GenBank/DDBJ whole genome shotgun (WGS) entry which is preliminary data.</text>
</comment>
<evidence type="ECO:0000313" key="2">
    <source>
        <dbReference type="Proteomes" id="UP000615446"/>
    </source>
</evidence>
<gene>
    <name evidence="1" type="ORF">RCL2_001277000</name>
</gene>
<name>A0A8H3LGZ5_9GLOM</name>
<accession>A0A8H3LGZ5</accession>
<sequence>MDHEQQINASNISYKSSSYVSLIIHIYQGKIQTIYSQDKYLTDLLSAKDNIEIMIISNKYCHAGHDHMHGNTFPSPTPLG</sequence>
<dbReference type="Proteomes" id="UP000615446">
    <property type="component" value="Unassembled WGS sequence"/>
</dbReference>
<evidence type="ECO:0000313" key="1">
    <source>
        <dbReference type="EMBL" id="GES85666.1"/>
    </source>
</evidence>
<dbReference type="EMBL" id="BLAL01000156">
    <property type="protein sequence ID" value="GES85666.1"/>
    <property type="molecule type" value="Genomic_DNA"/>
</dbReference>
<proteinExistence type="predicted"/>
<dbReference type="AlphaFoldDB" id="A0A8H3LGZ5"/>
<reference evidence="1" key="1">
    <citation type="submission" date="2019-10" db="EMBL/GenBank/DDBJ databases">
        <title>Conservation and host-specific expression of non-tandemly repeated heterogenous ribosome RNA gene in arbuscular mycorrhizal fungi.</title>
        <authorList>
            <person name="Maeda T."/>
            <person name="Kobayashi Y."/>
            <person name="Nakagawa T."/>
            <person name="Ezawa T."/>
            <person name="Yamaguchi K."/>
            <person name="Bino T."/>
            <person name="Nishimoto Y."/>
            <person name="Shigenobu S."/>
            <person name="Kawaguchi M."/>
        </authorList>
    </citation>
    <scope>NUCLEOTIDE SEQUENCE</scope>
    <source>
        <strain evidence="1">HR1</strain>
    </source>
</reference>
<organism evidence="1 2">
    <name type="scientific">Rhizophagus clarus</name>
    <dbReference type="NCBI Taxonomy" id="94130"/>
    <lineage>
        <taxon>Eukaryota</taxon>
        <taxon>Fungi</taxon>
        <taxon>Fungi incertae sedis</taxon>
        <taxon>Mucoromycota</taxon>
        <taxon>Glomeromycotina</taxon>
        <taxon>Glomeromycetes</taxon>
        <taxon>Glomerales</taxon>
        <taxon>Glomeraceae</taxon>
        <taxon>Rhizophagus</taxon>
    </lineage>
</organism>
<protein>
    <submittedName>
        <fullName evidence="1">Uncharacterized protein</fullName>
    </submittedName>
</protein>